<dbReference type="EMBL" id="CAJPDQ010000005">
    <property type="protein sequence ID" value="CAF9909832.1"/>
    <property type="molecule type" value="Genomic_DNA"/>
</dbReference>
<evidence type="ECO:0000313" key="3">
    <source>
        <dbReference type="EMBL" id="CAF9909832.1"/>
    </source>
</evidence>
<sequence>MDPDYRLWGTANPNTRHTSTHTPFSIPKLLTAVFAITASCSALVLDPHSRYTNSLAESGKVLDDRLAEDKDVSSTSTVSHSHSQTTAATPTSTTGSAGTLTTASTSSAVAAYTGLPRPFDVPLGSNFTSTTCPTVFNKIIADPAVRQCVPISLLIQGSRSFYHVEASEYGLDKTMQVSCGVISASCNELFQSYAGTVASSDGCKTELDEDNSRVQELFYGLISYLPIYNAACLKVSSTSVSTSINESSYCLTDAIENSENPADLSLYTLPLGQTLSGLPACSSCTQKAMTIFADAARNLTSPLADNYIDAAKTINSECGANFVNPSFTPIPGSDSLSGATGMIGSTKHSWIMALVVAGLVVQTL</sequence>
<dbReference type="InterPro" id="IPR056146">
    <property type="entry name" value="DUF7729"/>
</dbReference>
<accession>A0A8H3I072</accession>
<comment type="caution">
    <text evidence="3">The sequence shown here is derived from an EMBL/GenBank/DDBJ whole genome shotgun (WGS) entry which is preliminary data.</text>
</comment>
<proteinExistence type="predicted"/>
<gene>
    <name evidence="3" type="ORF">GOMPHAMPRED_006877</name>
</gene>
<dbReference type="Pfam" id="PF24855">
    <property type="entry name" value="DUF7729"/>
    <property type="match status" value="1"/>
</dbReference>
<evidence type="ECO:0000256" key="1">
    <source>
        <dbReference type="SAM" id="MobiDB-lite"/>
    </source>
</evidence>
<dbReference type="OrthoDB" id="2564812at2759"/>
<dbReference type="AlphaFoldDB" id="A0A8H3I072"/>
<dbReference type="Proteomes" id="UP000664169">
    <property type="component" value="Unassembled WGS sequence"/>
</dbReference>
<evidence type="ECO:0000259" key="2">
    <source>
        <dbReference type="Pfam" id="PF24855"/>
    </source>
</evidence>
<dbReference type="PANTHER" id="PTHR39460">
    <property type="entry name" value="EXPRESSED PROTEIN"/>
    <property type="match status" value="1"/>
</dbReference>
<feature type="domain" description="DUF7729" evidence="2">
    <location>
        <begin position="115"/>
        <end position="325"/>
    </location>
</feature>
<protein>
    <recommendedName>
        <fullName evidence="2">DUF7729 domain-containing protein</fullName>
    </recommendedName>
</protein>
<dbReference type="PANTHER" id="PTHR39460:SF1">
    <property type="entry name" value="C6 TRANSCRIPTION FACTOR"/>
    <property type="match status" value="1"/>
</dbReference>
<evidence type="ECO:0000313" key="4">
    <source>
        <dbReference type="Proteomes" id="UP000664169"/>
    </source>
</evidence>
<feature type="compositionally biased region" description="Low complexity" evidence="1">
    <location>
        <begin position="73"/>
        <end position="99"/>
    </location>
</feature>
<name>A0A8H3I072_9LECA</name>
<organism evidence="3 4">
    <name type="scientific">Gomphillus americanus</name>
    <dbReference type="NCBI Taxonomy" id="1940652"/>
    <lineage>
        <taxon>Eukaryota</taxon>
        <taxon>Fungi</taxon>
        <taxon>Dikarya</taxon>
        <taxon>Ascomycota</taxon>
        <taxon>Pezizomycotina</taxon>
        <taxon>Lecanoromycetes</taxon>
        <taxon>OSLEUM clade</taxon>
        <taxon>Ostropomycetidae</taxon>
        <taxon>Ostropales</taxon>
        <taxon>Graphidaceae</taxon>
        <taxon>Gomphilloideae</taxon>
        <taxon>Gomphillus</taxon>
    </lineage>
</organism>
<feature type="region of interest" description="Disordered" evidence="1">
    <location>
        <begin position="72"/>
        <end position="99"/>
    </location>
</feature>
<keyword evidence="4" id="KW-1185">Reference proteome</keyword>
<reference evidence="3" key="1">
    <citation type="submission" date="2021-03" db="EMBL/GenBank/DDBJ databases">
        <authorList>
            <person name="Tagirdzhanova G."/>
        </authorList>
    </citation>
    <scope>NUCLEOTIDE SEQUENCE</scope>
</reference>